<protein>
    <recommendedName>
        <fullName evidence="7">TLC domain-containing protein</fullName>
    </recommendedName>
</protein>
<feature type="transmembrane region" description="Helical" evidence="6">
    <location>
        <begin position="356"/>
        <end position="381"/>
    </location>
</feature>
<organism evidence="8 9">
    <name type="scientific">Anguilla anguilla</name>
    <name type="common">European freshwater eel</name>
    <name type="synonym">Muraena anguilla</name>
    <dbReference type="NCBI Taxonomy" id="7936"/>
    <lineage>
        <taxon>Eukaryota</taxon>
        <taxon>Metazoa</taxon>
        <taxon>Chordata</taxon>
        <taxon>Craniata</taxon>
        <taxon>Vertebrata</taxon>
        <taxon>Euteleostomi</taxon>
        <taxon>Actinopterygii</taxon>
        <taxon>Neopterygii</taxon>
        <taxon>Teleostei</taxon>
        <taxon>Anguilliformes</taxon>
        <taxon>Anguillidae</taxon>
        <taxon>Anguilla</taxon>
    </lineage>
</organism>
<name>A0A9D3LUF3_ANGAN</name>
<comment type="caution">
    <text evidence="8">The sequence shown here is derived from an EMBL/GenBank/DDBJ whole genome shotgun (WGS) entry which is preliminary data.</text>
</comment>
<comment type="subcellular location">
    <subcellularLocation>
        <location evidence="1">Membrane</location>
        <topology evidence="1">Multi-pass membrane protein</topology>
    </subcellularLocation>
</comment>
<dbReference type="InterPro" id="IPR006634">
    <property type="entry name" value="TLC-dom"/>
</dbReference>
<dbReference type="GO" id="GO:0055088">
    <property type="term" value="P:lipid homeostasis"/>
    <property type="evidence" value="ECO:0007669"/>
    <property type="project" value="TreeGrafter"/>
</dbReference>
<feature type="transmembrane region" description="Helical" evidence="6">
    <location>
        <begin position="319"/>
        <end position="341"/>
    </location>
</feature>
<feature type="domain" description="TLC" evidence="7">
    <location>
        <begin position="168"/>
        <end position="389"/>
    </location>
</feature>
<dbReference type="AlphaFoldDB" id="A0A9D3LUF3"/>
<evidence type="ECO:0000259" key="7">
    <source>
        <dbReference type="PROSITE" id="PS50922"/>
    </source>
</evidence>
<proteinExistence type="predicted"/>
<evidence type="ECO:0000256" key="4">
    <source>
        <dbReference type="ARBA" id="ARBA00023136"/>
    </source>
</evidence>
<evidence type="ECO:0000256" key="5">
    <source>
        <dbReference type="PROSITE-ProRule" id="PRU00205"/>
    </source>
</evidence>
<keyword evidence="9" id="KW-1185">Reference proteome</keyword>
<dbReference type="InterPro" id="IPR050846">
    <property type="entry name" value="TLCD"/>
</dbReference>
<evidence type="ECO:0000313" key="8">
    <source>
        <dbReference type="EMBL" id="KAG5837241.1"/>
    </source>
</evidence>
<dbReference type="Pfam" id="PF03798">
    <property type="entry name" value="TRAM_LAG1_CLN8"/>
    <property type="match status" value="1"/>
</dbReference>
<evidence type="ECO:0000256" key="1">
    <source>
        <dbReference type="ARBA" id="ARBA00004141"/>
    </source>
</evidence>
<dbReference type="PROSITE" id="PS50922">
    <property type="entry name" value="TLC"/>
    <property type="match status" value="1"/>
</dbReference>
<dbReference type="PANTHER" id="PTHR13439:SF20">
    <property type="entry name" value="TLC DOMAIN-CONTAINING PROTEIN 3A"/>
    <property type="match status" value="1"/>
</dbReference>
<gene>
    <name evidence="8" type="ORF">ANANG_G00237220</name>
</gene>
<dbReference type="Gene3D" id="3.40.50.300">
    <property type="entry name" value="P-loop containing nucleotide triphosphate hydrolases"/>
    <property type="match status" value="1"/>
</dbReference>
<dbReference type="InterPro" id="IPR027417">
    <property type="entry name" value="P-loop_NTPase"/>
</dbReference>
<feature type="transmembrane region" description="Helical" evidence="6">
    <location>
        <begin position="285"/>
        <end position="307"/>
    </location>
</feature>
<dbReference type="EMBL" id="JAFIRN010000013">
    <property type="protein sequence ID" value="KAG5837241.1"/>
    <property type="molecule type" value="Genomic_DNA"/>
</dbReference>
<keyword evidence="3 6" id="KW-1133">Transmembrane helix</keyword>
<evidence type="ECO:0000256" key="2">
    <source>
        <dbReference type="ARBA" id="ARBA00022692"/>
    </source>
</evidence>
<dbReference type="PANTHER" id="PTHR13439">
    <property type="entry name" value="CT120 PROTEIN"/>
    <property type="match status" value="1"/>
</dbReference>
<keyword evidence="4 5" id="KW-0472">Membrane</keyword>
<reference evidence="8" key="1">
    <citation type="submission" date="2021-01" db="EMBL/GenBank/DDBJ databases">
        <title>A chromosome-scale assembly of European eel, Anguilla anguilla.</title>
        <authorList>
            <person name="Henkel C."/>
            <person name="Jong-Raadsen S.A."/>
            <person name="Dufour S."/>
            <person name="Weltzien F.-A."/>
            <person name="Palstra A.P."/>
            <person name="Pelster B."/>
            <person name="Spaink H.P."/>
            <person name="Van Den Thillart G.E."/>
            <person name="Jansen H."/>
            <person name="Zahm M."/>
            <person name="Klopp C."/>
            <person name="Cedric C."/>
            <person name="Louis A."/>
            <person name="Berthelot C."/>
            <person name="Parey E."/>
            <person name="Roest Crollius H."/>
            <person name="Montfort J."/>
            <person name="Robinson-Rechavi M."/>
            <person name="Bucao C."/>
            <person name="Bouchez O."/>
            <person name="Gislard M."/>
            <person name="Lluch J."/>
            <person name="Milhes M."/>
            <person name="Lampietro C."/>
            <person name="Lopez Roques C."/>
            <person name="Donnadieu C."/>
            <person name="Braasch I."/>
            <person name="Desvignes T."/>
            <person name="Postlethwait J."/>
            <person name="Bobe J."/>
            <person name="Guiguen Y."/>
            <person name="Dirks R."/>
        </authorList>
    </citation>
    <scope>NUCLEOTIDE SEQUENCE</scope>
    <source>
        <strain evidence="8">Tag_6206</strain>
        <tissue evidence="8">Liver</tissue>
    </source>
</reference>
<accession>A0A9D3LUF3</accession>
<keyword evidence="2 5" id="KW-0812">Transmembrane</keyword>
<sequence length="397" mass="45936">MNHEIQYRSFVHLFPEVQKPTVKEEMAAHRLNSQQGEVWSQPQLSLVLLGERLSGKSSVGNVLLGRRQFELLEEMEPLAEGRRSNTTQIQQKREGAEWKRREEGERFLVWMEKQTQKPTALHMVELDHGSALTLVLLDFLGGAPCGFPGLFCFLRKFISCTFKTWTEADVVLVSERLVSTLHAVLASTAGLLIIKSCKNVMTDRHWLSTDFVWFGVPYMSYDIYAMYLCHYYNCQVKGHVEYRNHSLHTVRAFLRKDFLLVLHHTVLLTIFLPITLFFRRDLGDFFVGCLFTTEFSTPFICLGQILIQLGLQASWLHRVNGVMALLSFFTCRIALFPYMYWAYGRHAGIPFHSVPFHLPLCCNLGNLCILAPQLYWFTLLCRKARRLYLRQAKPKSS</sequence>
<dbReference type="GO" id="GO:0005783">
    <property type="term" value="C:endoplasmic reticulum"/>
    <property type="evidence" value="ECO:0007669"/>
    <property type="project" value="TreeGrafter"/>
</dbReference>
<dbReference type="GO" id="GO:0016020">
    <property type="term" value="C:membrane"/>
    <property type="evidence" value="ECO:0007669"/>
    <property type="project" value="UniProtKB-SubCell"/>
</dbReference>
<dbReference type="SMART" id="SM00724">
    <property type="entry name" value="TLC"/>
    <property type="match status" value="1"/>
</dbReference>
<feature type="transmembrane region" description="Helical" evidence="6">
    <location>
        <begin position="258"/>
        <end position="279"/>
    </location>
</feature>
<evidence type="ECO:0000313" key="9">
    <source>
        <dbReference type="Proteomes" id="UP001044222"/>
    </source>
</evidence>
<evidence type="ECO:0000256" key="6">
    <source>
        <dbReference type="SAM" id="Phobius"/>
    </source>
</evidence>
<dbReference type="Proteomes" id="UP001044222">
    <property type="component" value="Chromosome 13"/>
</dbReference>
<evidence type="ECO:0000256" key="3">
    <source>
        <dbReference type="ARBA" id="ARBA00022989"/>
    </source>
</evidence>